<organism evidence="1 2">
    <name type="scientific">Ramlibacter aurantiacus</name>
    <dbReference type="NCBI Taxonomy" id="2801330"/>
    <lineage>
        <taxon>Bacteria</taxon>
        <taxon>Pseudomonadati</taxon>
        <taxon>Pseudomonadota</taxon>
        <taxon>Betaproteobacteria</taxon>
        <taxon>Burkholderiales</taxon>
        <taxon>Comamonadaceae</taxon>
        <taxon>Ramlibacter</taxon>
    </lineage>
</organism>
<proteinExistence type="predicted"/>
<dbReference type="AlphaFoldDB" id="A0A937D6E2"/>
<reference evidence="1" key="1">
    <citation type="submission" date="2021-01" db="EMBL/GenBank/DDBJ databases">
        <title>Ramlibacter sp. strain AW1 16S ribosomal RNA gene Genome sequencing and assembly.</title>
        <authorList>
            <person name="Kang M."/>
        </authorList>
    </citation>
    <scope>NUCLEOTIDE SEQUENCE</scope>
    <source>
        <strain evidence="1">AW1</strain>
    </source>
</reference>
<name>A0A937D6E2_9BURK</name>
<protein>
    <submittedName>
        <fullName evidence="1">Uncharacterized protein</fullName>
    </submittedName>
</protein>
<evidence type="ECO:0000313" key="2">
    <source>
        <dbReference type="Proteomes" id="UP000613011"/>
    </source>
</evidence>
<dbReference type="RefSeq" id="WP_201683932.1">
    <property type="nucleotide sequence ID" value="NZ_JAEQNA010000003.1"/>
</dbReference>
<keyword evidence="2" id="KW-1185">Reference proteome</keyword>
<accession>A0A937D6E2</accession>
<dbReference type="EMBL" id="JAEQNA010000003">
    <property type="protein sequence ID" value="MBL0420863.1"/>
    <property type="molecule type" value="Genomic_DNA"/>
</dbReference>
<sequence length="49" mass="5946">MKILNLLHLTVACAFYRWALREIDPLHPDVPKLLLRRQELEERAHRLWA</sequence>
<comment type="caution">
    <text evidence="1">The sequence shown here is derived from an EMBL/GenBank/DDBJ whole genome shotgun (WGS) entry which is preliminary data.</text>
</comment>
<dbReference type="Proteomes" id="UP000613011">
    <property type="component" value="Unassembled WGS sequence"/>
</dbReference>
<evidence type="ECO:0000313" key="1">
    <source>
        <dbReference type="EMBL" id="MBL0420863.1"/>
    </source>
</evidence>
<gene>
    <name evidence="1" type="ORF">JI739_10950</name>
</gene>